<accession>Q9C9S7</accession>
<dbReference type="PANTHER" id="PTHR46702">
    <property type="entry name" value="DNA LIGASE (DUF1666)-RELATED"/>
    <property type="match status" value="1"/>
</dbReference>
<feature type="compositionally biased region" description="Acidic residues" evidence="1">
    <location>
        <begin position="165"/>
        <end position="190"/>
    </location>
</feature>
<protein>
    <submittedName>
        <fullName evidence="3">Uncharacterized protein F25P22.27</fullName>
    </submittedName>
</protein>
<proteinExistence type="predicted"/>
<feature type="compositionally biased region" description="Polar residues" evidence="1">
    <location>
        <begin position="206"/>
        <end position="219"/>
    </location>
</feature>
<dbReference type="AlphaFoldDB" id="Q9C9S7"/>
<name>Q9C9S7_ARATH</name>
<feature type="region of interest" description="Disordered" evidence="1">
    <location>
        <begin position="261"/>
        <end position="307"/>
    </location>
</feature>
<reference evidence="3" key="3">
    <citation type="submission" date="2001-01" db="EMBL/GenBank/DDBJ databases">
        <authorList>
            <person name="Town C.D."/>
            <person name="Kaul S."/>
        </authorList>
    </citation>
    <scope>NUCLEOTIDE SEQUENCE</scope>
</reference>
<feature type="compositionally biased region" description="Polar residues" evidence="1">
    <location>
        <begin position="153"/>
        <end position="163"/>
    </location>
</feature>
<dbReference type="EMBL" id="AC012679">
    <property type="protein sequence ID" value="AAG52080.1"/>
    <property type="molecule type" value="Genomic_DNA"/>
</dbReference>
<feature type="region of interest" description="Disordered" evidence="1">
    <location>
        <begin position="360"/>
        <end position="379"/>
    </location>
</feature>
<dbReference type="InterPro" id="IPR012870">
    <property type="entry name" value="DUF1666"/>
</dbReference>
<keyword evidence="2" id="KW-0472">Membrane</keyword>
<evidence type="ECO:0000256" key="2">
    <source>
        <dbReference type="SAM" id="Phobius"/>
    </source>
</evidence>
<evidence type="ECO:0000256" key="1">
    <source>
        <dbReference type="SAM" id="MobiDB-lite"/>
    </source>
</evidence>
<dbReference type="PANTHER" id="PTHR46702:SF2">
    <property type="entry name" value="DNA LIGASE (DUF1666)"/>
    <property type="match status" value="1"/>
</dbReference>
<feature type="transmembrane region" description="Helical" evidence="2">
    <location>
        <begin position="20"/>
        <end position="42"/>
    </location>
</feature>
<dbReference type="ExpressionAtlas" id="Q9C9S7">
    <property type="expression patterns" value="baseline and differential"/>
</dbReference>
<dbReference type="Pfam" id="PF07891">
    <property type="entry name" value="DUF1666"/>
    <property type="match status" value="1"/>
</dbReference>
<organism evidence="3">
    <name type="scientific">Arabidopsis thaliana</name>
    <name type="common">Mouse-ear cress</name>
    <dbReference type="NCBI Taxonomy" id="3702"/>
    <lineage>
        <taxon>Eukaryota</taxon>
        <taxon>Viridiplantae</taxon>
        <taxon>Streptophyta</taxon>
        <taxon>Embryophyta</taxon>
        <taxon>Tracheophyta</taxon>
        <taxon>Spermatophyta</taxon>
        <taxon>Magnoliopsida</taxon>
        <taxon>eudicotyledons</taxon>
        <taxon>Gunneridae</taxon>
        <taxon>Pentapetalae</taxon>
        <taxon>rosids</taxon>
        <taxon>malvids</taxon>
        <taxon>Brassicales</taxon>
        <taxon>Brassicaceae</taxon>
        <taxon>Camelineae</taxon>
        <taxon>Arabidopsis</taxon>
    </lineage>
</organism>
<evidence type="ECO:0000313" key="3">
    <source>
        <dbReference type="EMBL" id="AAG52080.1"/>
    </source>
</evidence>
<reference key="2">
    <citation type="journal article" date="2000" name="Nature">
        <title>Sequence and analysis of chromosome 1 of the plant Arabidopsis thaliana.</title>
        <authorList>
            <person name="Theologis A."/>
            <person name="Ecker J.R."/>
            <person name="Palm C.J."/>
            <person name="Federspiel N.A."/>
            <person name="Kaul S."/>
            <person name="White O."/>
            <person name="Alonso J."/>
            <person name="Altafi H."/>
            <person name="Araujo R."/>
            <person name="Bowman C.L."/>
            <person name="Brooks S.Y."/>
            <person name="Buehler E."/>
            <person name="Chan A."/>
            <person name="Chao Q."/>
            <person name="Chen H."/>
            <person name="Cheuk R.F."/>
            <person name="Chin C.W."/>
            <person name="Chung M.K."/>
            <person name="Conn L."/>
            <person name="Conway A.B."/>
            <person name="Conway A.R."/>
            <person name="Creasy T.H."/>
            <person name="Dewar K."/>
            <person name="Dunn P."/>
            <person name="Etgu P."/>
            <person name="Feldblyum T.V."/>
            <person name="Feng J."/>
            <person name="Fong B."/>
            <person name="Fujii C.Y."/>
            <person name="Gill J.E."/>
            <person name="Goldsmith A.D."/>
            <person name="Haas B."/>
            <person name="Hansen N.F."/>
            <person name="Hughes B."/>
            <person name="Huizar L."/>
            <person name="Hunter J.L."/>
            <person name="Jenkins J."/>
            <person name="Johnson-Hopson C."/>
            <person name="Khan S."/>
            <person name="Khaykin E."/>
            <person name="Kim C.J."/>
            <person name="Koo H.L."/>
            <person name="Kremenetskaia I."/>
            <person name="Kurtz D.B."/>
            <person name="Kwan A."/>
            <person name="Lam B."/>
            <person name="Langin-Hooper S."/>
            <person name="Lee A."/>
            <person name="Lee J.M."/>
            <person name="Lenz C.A."/>
            <person name="Li J.H."/>
            <person name="Li Y."/>
            <person name="Lin X."/>
            <person name="Liu S.X."/>
            <person name="Liu Z.A."/>
            <person name="Luros J.S."/>
            <person name="Maiti R."/>
            <person name="Marziali A."/>
            <person name="Militscher J."/>
            <person name="Miranda M."/>
            <person name="Nguyen M."/>
            <person name="Nierman W.C."/>
            <person name="Osborne B.I."/>
            <person name="Pai G."/>
            <person name="Peterson J."/>
            <person name="Pham P.K."/>
            <person name="Rizzo M."/>
            <person name="Rooney T."/>
            <person name="Rowley D."/>
            <person name="Sakano H."/>
            <person name="Salzberg S.L."/>
            <person name="Schwartz J.R."/>
            <person name="Shinn P."/>
            <person name="Southwick A.M."/>
            <person name="Sun H."/>
            <person name="Tallon L.J."/>
            <person name="Tambunga G."/>
            <person name="Toriumi M.J."/>
            <person name="Town C.D."/>
            <person name="Utterback T."/>
            <person name="Van Aken S."/>
            <person name="Vaysberg M."/>
            <person name="Vysotskaia V.S."/>
            <person name="Walker M."/>
            <person name="Wu D."/>
            <person name="Yu G."/>
            <person name="Fraser C.M."/>
            <person name="Venter J.C."/>
            <person name="Davis R.W."/>
        </authorList>
    </citation>
    <scope>NUCLEOTIDE SEQUENCE [LARGE SCALE GENOMIC DNA]</scope>
    <source>
        <strain>cv. Columbia</strain>
    </source>
</reference>
<keyword evidence="2" id="KW-0812">Transmembrane</keyword>
<feature type="region of interest" description="Disordered" evidence="1">
    <location>
        <begin position="130"/>
        <end position="220"/>
    </location>
</feature>
<feature type="compositionally biased region" description="Low complexity" evidence="1">
    <location>
        <begin position="278"/>
        <end position="288"/>
    </location>
</feature>
<gene>
    <name evidence="3" type="primary">F25P22.27</name>
</gene>
<reference evidence="3" key="1">
    <citation type="submission" date="1999-11" db="EMBL/GenBank/DDBJ databases">
        <title>Arabidopsis thaliana chromosome 1 BAC F25P22 genomic sequence.</title>
        <authorList>
            <person name="Lin X."/>
            <person name="Kaul S."/>
            <person name="Town C.D."/>
            <person name="Benito M."/>
            <person name="Creasy T.H."/>
            <person name="Haas B.J."/>
            <person name="Wu D."/>
            <person name="Maiti R."/>
            <person name="Ronning C.M."/>
            <person name="Koo H."/>
            <person name="Fujii C.Y."/>
            <person name="Utterback T.R."/>
            <person name="Barnstead M.E."/>
            <person name="Bowman C.L."/>
            <person name="White O."/>
            <person name="Nierman W.C."/>
            <person name="Fraser C.M."/>
        </authorList>
    </citation>
    <scope>NUCLEOTIDE SEQUENCE</scope>
</reference>
<sequence>MQCYTNEEALASLFINVSTSFFLLLILLYSAVSLLIKLLHFIGGYPLLQRNEDEYDSAAWYSEEEEEEEEEGEELKMSCNSSYHVISRDPNPDLIADIADDGESLVFYNNISQGGVNNQHTKEFNNVYQTHEHEEEEEDDQDSNTSSTEEHFSSANVSPYRSESSIEEEDDGVEDLPDDRYDDDDEDEEVGGVSRYDVVEDLVRKQPNTTSTRGPSRFQSGLVFNDKSYNAREFVSNGGIKNDVDEIQPSSGFDMREIKAEELEEEEEEERGQIFGESCTNGSTSKSSSEWRNSVKTDDPFSTSSRRSCPKWESYTVFQKYDEEMTFLTRISAQKLHEAESLKSIMVEPRSISERIVHKLSSNGHKKKQKQYPGSNGSRPNPYVELESAYVAQICLTWEALSWNYKNFERKRSTTQRSFNDVGCPAGIADQFRTFHILLQRYVENEPYEHGRRPEIYARMRTLAPKLLLVPEYQDYEEEEEKEDENEEGFRSRISSASFLMIMEECIRTFMNFLQADKEKPCQKIIKAFFGRSKRGPVDPTLVHLMKKVNTKYSNIINNIMLIYNGEQKKTKLKEMRRGGKYMRKKKMSIEEEMEILMGLIDLKVVSRVLRMNEMNEENLHWCEEKMSKVKIIQGGKVLQRDSTPLFFPPH</sequence>
<keyword evidence="2" id="KW-1133">Transmembrane helix</keyword>